<dbReference type="OrthoDB" id="9813074at2"/>
<dbReference type="EC" id="3.4.21.105" evidence="8"/>
<accession>A0A1U7CQ44</accession>
<feature type="transmembrane region" description="Helical" evidence="6">
    <location>
        <begin position="200"/>
        <end position="221"/>
    </location>
</feature>
<sequence length="300" mass="34303">MRQIGALPPNLDPKVFEDHLLSLGVKSRFDRNPEGWAVWIFNEDHVARAKQELDAYLSRPDDPKFRESAPAAEARRRREKQLDREYRKNARDVADAWSGVRFRRRPATITMVLIAVVVFVLQHSQRFGPEVVDQLGFFAWTQGEPELRPDHALTDIVHGQAWRLVTPIFLHFSILHIFFNVWWMLVLGTAIERQRGTWRLVVLILVTAVLSNLTEFVYMEWFLRDSHLFGGLSGVVYALFGYVWMKGEYQPEQGLSIDSRNTMLMMVWLFVCMTGAVGPIANAAHVGGLVAGAALGLLRF</sequence>
<evidence type="ECO:0000256" key="6">
    <source>
        <dbReference type="SAM" id="Phobius"/>
    </source>
</evidence>
<dbReference type="STRING" id="1387353.BSF38_02568"/>
<protein>
    <submittedName>
        <fullName evidence="8">Rhomboid protease GlpG</fullName>
        <ecNumber evidence="8">3.4.21.105</ecNumber>
    </submittedName>
</protein>
<dbReference type="PANTHER" id="PTHR43731">
    <property type="entry name" value="RHOMBOID PROTEASE"/>
    <property type="match status" value="1"/>
</dbReference>
<keyword evidence="2 6" id="KW-0812">Transmembrane</keyword>
<dbReference type="PANTHER" id="PTHR43731:SF26">
    <property type="entry name" value="RHOMBOID-LIKE PROTEIN 10, CHLOROPLASTIC"/>
    <property type="match status" value="1"/>
</dbReference>
<evidence type="ECO:0000256" key="2">
    <source>
        <dbReference type="ARBA" id="ARBA00022692"/>
    </source>
</evidence>
<feature type="transmembrane region" description="Helical" evidence="6">
    <location>
        <begin position="107"/>
        <end position="124"/>
    </location>
</feature>
<dbReference type="InterPro" id="IPR050925">
    <property type="entry name" value="Rhomboid_protease_S54"/>
</dbReference>
<keyword evidence="9" id="KW-1185">Reference proteome</keyword>
<dbReference type="Proteomes" id="UP000186309">
    <property type="component" value="Chromosome"/>
</dbReference>
<feature type="region of interest" description="Disordered" evidence="5">
    <location>
        <begin position="59"/>
        <end position="81"/>
    </location>
</feature>
<dbReference type="GO" id="GO:0004252">
    <property type="term" value="F:serine-type endopeptidase activity"/>
    <property type="evidence" value="ECO:0007669"/>
    <property type="project" value="InterPro"/>
</dbReference>
<dbReference type="GO" id="GO:0006508">
    <property type="term" value="P:proteolysis"/>
    <property type="evidence" value="ECO:0007669"/>
    <property type="project" value="UniProtKB-KW"/>
</dbReference>
<organism evidence="8 9">
    <name type="scientific">Paludisphaera borealis</name>
    <dbReference type="NCBI Taxonomy" id="1387353"/>
    <lineage>
        <taxon>Bacteria</taxon>
        <taxon>Pseudomonadati</taxon>
        <taxon>Planctomycetota</taxon>
        <taxon>Planctomycetia</taxon>
        <taxon>Isosphaerales</taxon>
        <taxon>Isosphaeraceae</taxon>
        <taxon>Paludisphaera</taxon>
    </lineage>
</organism>
<evidence type="ECO:0000313" key="8">
    <source>
        <dbReference type="EMBL" id="APW61065.1"/>
    </source>
</evidence>
<name>A0A1U7CQ44_9BACT</name>
<dbReference type="InterPro" id="IPR022764">
    <property type="entry name" value="Peptidase_S54_rhomboid_dom"/>
</dbReference>
<dbReference type="KEGG" id="pbor:BSF38_02568"/>
<dbReference type="EMBL" id="CP019082">
    <property type="protein sequence ID" value="APW61065.1"/>
    <property type="molecule type" value="Genomic_DNA"/>
</dbReference>
<dbReference type="Gene3D" id="3.30.70.2350">
    <property type="match status" value="1"/>
</dbReference>
<proteinExistence type="predicted"/>
<keyword evidence="4 6" id="KW-0472">Membrane</keyword>
<keyword evidence="3 6" id="KW-1133">Transmembrane helix</keyword>
<evidence type="ECO:0000256" key="1">
    <source>
        <dbReference type="ARBA" id="ARBA00004141"/>
    </source>
</evidence>
<feature type="domain" description="Peptidase S54 rhomboid" evidence="7">
    <location>
        <begin position="159"/>
        <end position="298"/>
    </location>
</feature>
<dbReference type="InterPro" id="IPR035952">
    <property type="entry name" value="Rhomboid-like_sf"/>
</dbReference>
<evidence type="ECO:0000256" key="3">
    <source>
        <dbReference type="ARBA" id="ARBA00022989"/>
    </source>
</evidence>
<evidence type="ECO:0000256" key="4">
    <source>
        <dbReference type="ARBA" id="ARBA00023136"/>
    </source>
</evidence>
<dbReference type="AlphaFoldDB" id="A0A1U7CQ44"/>
<evidence type="ECO:0000256" key="5">
    <source>
        <dbReference type="SAM" id="MobiDB-lite"/>
    </source>
</evidence>
<evidence type="ECO:0000313" key="9">
    <source>
        <dbReference type="Proteomes" id="UP000186309"/>
    </source>
</evidence>
<dbReference type="SUPFAM" id="SSF144091">
    <property type="entry name" value="Rhomboid-like"/>
    <property type="match status" value="1"/>
</dbReference>
<dbReference type="InterPro" id="IPR038236">
    <property type="entry name" value="GlpG_N_sf"/>
</dbReference>
<gene>
    <name evidence="8" type="primary">glpG</name>
    <name evidence="8" type="ORF">BSF38_02568</name>
</gene>
<feature type="transmembrane region" description="Helical" evidence="6">
    <location>
        <begin position="168"/>
        <end position="188"/>
    </location>
</feature>
<dbReference type="Pfam" id="PF01694">
    <property type="entry name" value="Rhomboid"/>
    <property type="match status" value="1"/>
</dbReference>
<dbReference type="Gene3D" id="1.20.1540.10">
    <property type="entry name" value="Rhomboid-like"/>
    <property type="match status" value="1"/>
</dbReference>
<keyword evidence="8" id="KW-0645">Protease</keyword>
<comment type="subcellular location">
    <subcellularLocation>
        <location evidence="1">Membrane</location>
        <topology evidence="1">Multi-pass membrane protein</topology>
    </subcellularLocation>
</comment>
<feature type="transmembrane region" description="Helical" evidence="6">
    <location>
        <begin position="227"/>
        <end position="245"/>
    </location>
</feature>
<feature type="transmembrane region" description="Helical" evidence="6">
    <location>
        <begin position="266"/>
        <end position="298"/>
    </location>
</feature>
<dbReference type="GO" id="GO:0016020">
    <property type="term" value="C:membrane"/>
    <property type="evidence" value="ECO:0007669"/>
    <property type="project" value="UniProtKB-SubCell"/>
</dbReference>
<evidence type="ECO:0000259" key="7">
    <source>
        <dbReference type="Pfam" id="PF01694"/>
    </source>
</evidence>
<dbReference type="RefSeq" id="WP_076346140.1">
    <property type="nucleotide sequence ID" value="NZ_CP019082.1"/>
</dbReference>
<reference evidence="9" key="1">
    <citation type="submission" date="2016-12" db="EMBL/GenBank/DDBJ databases">
        <title>Comparative genomics of four Isosphaeraceae planctomycetes: a common pool of plasmids and glycoside hydrolase genes.</title>
        <authorList>
            <person name="Ivanova A."/>
        </authorList>
    </citation>
    <scope>NUCLEOTIDE SEQUENCE [LARGE SCALE GENOMIC DNA]</scope>
    <source>
        <strain evidence="9">PX4</strain>
    </source>
</reference>
<keyword evidence="8" id="KW-0378">Hydrolase</keyword>